<proteinExistence type="predicted"/>
<dbReference type="SUPFAM" id="SSF102198">
    <property type="entry name" value="Putative cyclase"/>
    <property type="match status" value="1"/>
</dbReference>
<dbReference type="EC" id="3.5.-.-" evidence="2"/>
<dbReference type="GO" id="GO:0016787">
    <property type="term" value="F:hydrolase activity"/>
    <property type="evidence" value="ECO:0007669"/>
    <property type="project" value="UniProtKB-KW"/>
</dbReference>
<evidence type="ECO:0000313" key="3">
    <source>
        <dbReference type="Proteomes" id="UP001177872"/>
    </source>
</evidence>
<protein>
    <submittedName>
        <fullName evidence="2">Cyclase family protein</fullName>
        <ecNumber evidence="2">3.5.-.-</ecNumber>
    </submittedName>
</protein>
<dbReference type="Proteomes" id="UP001177872">
    <property type="component" value="Unassembled WGS sequence"/>
</dbReference>
<keyword evidence="3" id="KW-1185">Reference proteome</keyword>
<dbReference type="EMBL" id="JAVCZN010000017">
    <property type="protein sequence ID" value="MDQ1864160.1"/>
    <property type="molecule type" value="Genomic_DNA"/>
</dbReference>
<keyword evidence="2" id="KW-0378">Hydrolase</keyword>
<dbReference type="Pfam" id="PF04199">
    <property type="entry name" value="Cyclase"/>
    <property type="match status" value="1"/>
</dbReference>
<comment type="caution">
    <text evidence="2">The sequence shown here is derived from an EMBL/GenBank/DDBJ whole genome shotgun (WGS) entry which is preliminary data.</text>
</comment>
<organism evidence="2 3">
    <name type="scientific">Serratia ureilytica</name>
    <dbReference type="NCBI Taxonomy" id="300181"/>
    <lineage>
        <taxon>Bacteria</taxon>
        <taxon>Pseudomonadati</taxon>
        <taxon>Pseudomonadota</taxon>
        <taxon>Gammaproteobacteria</taxon>
        <taxon>Enterobacterales</taxon>
        <taxon>Yersiniaceae</taxon>
        <taxon>Serratia</taxon>
    </lineage>
</organism>
<keyword evidence="1" id="KW-0732">Signal</keyword>
<name>A0ABU0VTY2_9GAMM</name>
<dbReference type="RefSeq" id="WP_232093799.1">
    <property type="nucleotide sequence ID" value="NZ_JADTWG010000009.1"/>
</dbReference>
<evidence type="ECO:0000256" key="1">
    <source>
        <dbReference type="SAM" id="SignalP"/>
    </source>
</evidence>
<sequence>MSGRLIFIHPAIRCYKDESLMKSLYRLSLLLPLLATVPAHAAESAAQPSDWYPSVYGAKDEIGAANLLTPEGVLQSVQLVKQGKTLSLAVPVDKDFPAFRHRSFRLYNIQPGQQDGKTLGPNKFTFNDELVNAWTGVGTQLNGIGHIGIDNVYYNGNKAADFVTVDGVKKLGVEKVPPMVTRGVVLDMTAYYNKAIVPGGTEFSVADIQAVLKKQDISLRKGDVVLFNTGWLELIGKDNKKFLEVEPGIGMEAAKWLADQGIVAFGGDTWASEVYPNPKNDEEFPVNQYLLAKRGVYNLELIDSRPLVRTKTWEFLFVLGQPLYVGSTQVNINPVAIY</sequence>
<feature type="chain" id="PRO_5045960087" evidence="1">
    <location>
        <begin position="42"/>
        <end position="338"/>
    </location>
</feature>
<dbReference type="InterPro" id="IPR007325">
    <property type="entry name" value="KFase/CYL"/>
</dbReference>
<accession>A0ABU0VTY2</accession>
<dbReference type="PANTHER" id="PTHR34861">
    <property type="match status" value="1"/>
</dbReference>
<reference evidence="2" key="1">
    <citation type="submission" date="2023-07" db="EMBL/GenBank/DDBJ databases">
        <title>In vitro acaricidal activity of Serratia ureilytica strains isolated from Mimosa pudica nodules againts the dust mite Tyrophagus putrescentiae.</title>
        <authorList>
            <person name="Wong-Villareal A."/>
            <person name="Cerqueda-Garcia D."/>
        </authorList>
    </citation>
    <scope>NUCLEOTIDE SEQUENCE</scope>
    <source>
        <strain evidence="2">UTS2</strain>
    </source>
</reference>
<feature type="signal peptide" evidence="1">
    <location>
        <begin position="1"/>
        <end position="41"/>
    </location>
</feature>
<dbReference type="PANTHER" id="PTHR34861:SF10">
    <property type="entry name" value="CYCLASE"/>
    <property type="match status" value="1"/>
</dbReference>
<dbReference type="Gene3D" id="3.50.30.50">
    <property type="entry name" value="Putative cyclase"/>
    <property type="match status" value="1"/>
</dbReference>
<gene>
    <name evidence="2" type="ORF">Q6237_24585</name>
</gene>
<evidence type="ECO:0000313" key="2">
    <source>
        <dbReference type="EMBL" id="MDQ1864160.1"/>
    </source>
</evidence>
<dbReference type="InterPro" id="IPR037175">
    <property type="entry name" value="KFase_sf"/>
</dbReference>